<keyword evidence="3" id="KW-1185">Reference proteome</keyword>
<gene>
    <name evidence="2" type="ORF">PSON_ATCC_30995.1.T0020417</name>
</gene>
<protein>
    <submittedName>
        <fullName evidence="2">Uncharacterized protein</fullName>
    </submittedName>
</protein>
<accession>A0A8S1JYX6</accession>
<name>A0A8S1JYX6_9CILI</name>
<reference evidence="2" key="1">
    <citation type="submission" date="2021-01" db="EMBL/GenBank/DDBJ databases">
        <authorList>
            <consortium name="Genoscope - CEA"/>
            <person name="William W."/>
        </authorList>
    </citation>
    <scope>NUCLEOTIDE SEQUENCE</scope>
</reference>
<keyword evidence="1" id="KW-0175">Coiled coil</keyword>
<evidence type="ECO:0000313" key="2">
    <source>
        <dbReference type="EMBL" id="CAD8047487.1"/>
    </source>
</evidence>
<comment type="caution">
    <text evidence="2">The sequence shown here is derived from an EMBL/GenBank/DDBJ whole genome shotgun (WGS) entry which is preliminary data.</text>
</comment>
<dbReference type="OrthoDB" id="305053at2759"/>
<evidence type="ECO:0000256" key="1">
    <source>
        <dbReference type="SAM" id="Coils"/>
    </source>
</evidence>
<dbReference type="EMBL" id="CAJJDN010000002">
    <property type="protein sequence ID" value="CAD8047487.1"/>
    <property type="molecule type" value="Genomic_DNA"/>
</dbReference>
<proteinExistence type="predicted"/>
<sequence>MSALKTLMKMPQSKLASKCIALEELLQRYYQFEEVHYDLQSKYQILQEKFEKISQQHIQLMQNVQNDKDSFSQKSQKRLDSYLNCTERIELCAIEDLETQKVIEELKQQNQKMKEEVFLNKQEYLRLQQMFEQSQTELFRSASIKTASDSKYNSLIDDKNNDSVQSYKNEIARLNKIVTSLRLELCHYKTREFDEEWMKAQLIKYQKQSQISSNHNNKSFEILDYVDN</sequence>
<organism evidence="2 3">
    <name type="scientific">Paramecium sonneborni</name>
    <dbReference type="NCBI Taxonomy" id="65129"/>
    <lineage>
        <taxon>Eukaryota</taxon>
        <taxon>Sar</taxon>
        <taxon>Alveolata</taxon>
        <taxon>Ciliophora</taxon>
        <taxon>Intramacronucleata</taxon>
        <taxon>Oligohymenophorea</taxon>
        <taxon>Peniculida</taxon>
        <taxon>Parameciidae</taxon>
        <taxon>Paramecium</taxon>
    </lineage>
</organism>
<dbReference type="Proteomes" id="UP000692954">
    <property type="component" value="Unassembled WGS sequence"/>
</dbReference>
<evidence type="ECO:0000313" key="3">
    <source>
        <dbReference type="Proteomes" id="UP000692954"/>
    </source>
</evidence>
<feature type="coiled-coil region" evidence="1">
    <location>
        <begin position="96"/>
        <end position="123"/>
    </location>
</feature>
<dbReference type="AlphaFoldDB" id="A0A8S1JYX6"/>